<organism evidence="1 2">
    <name type="scientific">Lysinibacillus xylanilyticus</name>
    <dbReference type="NCBI Taxonomy" id="582475"/>
    <lineage>
        <taxon>Bacteria</taxon>
        <taxon>Bacillati</taxon>
        <taxon>Bacillota</taxon>
        <taxon>Bacilli</taxon>
        <taxon>Bacillales</taxon>
        <taxon>Bacillaceae</taxon>
        <taxon>Lysinibacillus</taxon>
    </lineage>
</organism>
<reference evidence="1 2" key="1">
    <citation type="submission" date="2022-05" db="EMBL/GenBank/DDBJ databases">
        <title>Genome Sequencing of Bee-Associated Microbes.</title>
        <authorList>
            <person name="Dunlap C."/>
        </authorList>
    </citation>
    <scope>NUCLEOTIDE SEQUENCE [LARGE SCALE GENOMIC DNA]</scope>
    <source>
        <strain evidence="1 2">NRRL BD-083</strain>
    </source>
</reference>
<protein>
    <submittedName>
        <fullName evidence="1">Uncharacterized protein</fullName>
    </submittedName>
</protein>
<dbReference type="RefSeq" id="WP_268635649.1">
    <property type="nucleotide sequence ID" value="NZ_JAMDLZ010000001.1"/>
</dbReference>
<gene>
    <name evidence="1" type="ORF">M5W82_00385</name>
</gene>
<accession>A0ABT4EIB8</accession>
<evidence type="ECO:0000313" key="1">
    <source>
        <dbReference type="EMBL" id="MCY9545400.1"/>
    </source>
</evidence>
<evidence type="ECO:0000313" key="2">
    <source>
        <dbReference type="Proteomes" id="UP001527052"/>
    </source>
</evidence>
<name>A0ABT4EIB8_9BACI</name>
<proteinExistence type="predicted"/>
<comment type="caution">
    <text evidence="1">The sequence shown here is derived from an EMBL/GenBank/DDBJ whole genome shotgun (WGS) entry which is preliminary data.</text>
</comment>
<dbReference type="EMBL" id="JAMDLZ010000001">
    <property type="protein sequence ID" value="MCY9545400.1"/>
    <property type="molecule type" value="Genomic_DNA"/>
</dbReference>
<dbReference type="Proteomes" id="UP001527052">
    <property type="component" value="Unassembled WGS sequence"/>
</dbReference>
<keyword evidence="2" id="KW-1185">Reference proteome</keyword>
<sequence length="73" mass="8089">MKVEVSIDPACKEPKVIIHTDKMTDEIENIMQCITSTEMNTAAVATFHYAFAQKTSAGISTKPILDTIMQKDN</sequence>